<organism evidence="14 15">
    <name type="scientific">Lysobacter cavernae</name>
    <dbReference type="NCBI Taxonomy" id="1685901"/>
    <lineage>
        <taxon>Bacteria</taxon>
        <taxon>Pseudomonadati</taxon>
        <taxon>Pseudomonadota</taxon>
        <taxon>Gammaproteobacteria</taxon>
        <taxon>Lysobacterales</taxon>
        <taxon>Lysobacteraceae</taxon>
        <taxon>Lysobacter</taxon>
    </lineage>
</organism>
<dbReference type="CDD" id="cd01284">
    <property type="entry name" value="Riboflavin_deaminase-reductase"/>
    <property type="match status" value="1"/>
</dbReference>
<dbReference type="SUPFAM" id="SSF53927">
    <property type="entry name" value="Cytidine deaminase-like"/>
    <property type="match status" value="1"/>
</dbReference>
<dbReference type="Gene3D" id="3.40.430.10">
    <property type="entry name" value="Dihydrofolate Reductase, subunit A"/>
    <property type="match status" value="1"/>
</dbReference>
<comment type="pathway">
    <text evidence="2 12">Cofactor biosynthesis; riboflavin biosynthesis; 5-amino-6-(D-ribitylamino)uracil from GTP: step 2/4.</text>
</comment>
<evidence type="ECO:0000256" key="4">
    <source>
        <dbReference type="ARBA" id="ARBA00005259"/>
    </source>
</evidence>
<dbReference type="EC" id="1.1.1.193" evidence="12"/>
<comment type="catalytic activity">
    <reaction evidence="12">
        <text>2,5-diamino-6-hydroxy-4-(5-phosphoribosylamino)-pyrimidine + H2O + H(+) = 5-amino-6-(5-phospho-D-ribosylamino)uracil + NH4(+)</text>
        <dbReference type="Rhea" id="RHEA:21868"/>
        <dbReference type="ChEBI" id="CHEBI:15377"/>
        <dbReference type="ChEBI" id="CHEBI:15378"/>
        <dbReference type="ChEBI" id="CHEBI:28938"/>
        <dbReference type="ChEBI" id="CHEBI:58453"/>
        <dbReference type="ChEBI" id="CHEBI:58614"/>
        <dbReference type="EC" id="3.5.4.26"/>
    </reaction>
</comment>
<evidence type="ECO:0000256" key="2">
    <source>
        <dbReference type="ARBA" id="ARBA00004882"/>
    </source>
</evidence>
<dbReference type="InterPro" id="IPR004794">
    <property type="entry name" value="Eubact_RibD"/>
</dbReference>
<comment type="pathway">
    <text evidence="3 12">Cofactor biosynthesis; riboflavin biosynthesis; 5-amino-6-(D-ribitylamino)uracil from GTP: step 3/4.</text>
</comment>
<dbReference type="GO" id="GO:0008835">
    <property type="term" value="F:diaminohydroxyphosphoribosylaminopyrimidine deaminase activity"/>
    <property type="evidence" value="ECO:0007669"/>
    <property type="project" value="UniProtKB-EC"/>
</dbReference>
<dbReference type="EC" id="3.5.4.26" evidence="12"/>
<gene>
    <name evidence="14" type="primary">ribD</name>
    <name evidence="14" type="ORF">ACFOLC_10980</name>
</gene>
<reference evidence="15" key="1">
    <citation type="journal article" date="2019" name="Int. J. Syst. Evol. Microbiol.">
        <title>The Global Catalogue of Microorganisms (GCM) 10K type strain sequencing project: providing services to taxonomists for standard genome sequencing and annotation.</title>
        <authorList>
            <consortium name="The Broad Institute Genomics Platform"/>
            <consortium name="The Broad Institute Genome Sequencing Center for Infectious Disease"/>
            <person name="Wu L."/>
            <person name="Ma J."/>
        </authorList>
    </citation>
    <scope>NUCLEOTIDE SEQUENCE [LARGE SCALE GENOMIC DNA]</scope>
    <source>
        <strain evidence="15">KCTC 42875</strain>
    </source>
</reference>
<evidence type="ECO:0000256" key="6">
    <source>
        <dbReference type="ARBA" id="ARBA00022619"/>
    </source>
</evidence>
<comment type="caution">
    <text evidence="14">The sequence shown here is derived from an EMBL/GenBank/DDBJ whole genome shotgun (WGS) entry which is preliminary data.</text>
</comment>
<dbReference type="Pfam" id="PF01872">
    <property type="entry name" value="RibD_C"/>
    <property type="match status" value="1"/>
</dbReference>
<keyword evidence="6 12" id="KW-0686">Riboflavin biosynthesis</keyword>
<evidence type="ECO:0000313" key="15">
    <source>
        <dbReference type="Proteomes" id="UP001595740"/>
    </source>
</evidence>
<keyword evidence="9 12" id="KW-0521">NADP</keyword>
<dbReference type="Proteomes" id="UP001595740">
    <property type="component" value="Unassembled WGS sequence"/>
</dbReference>
<evidence type="ECO:0000256" key="8">
    <source>
        <dbReference type="ARBA" id="ARBA00022833"/>
    </source>
</evidence>
<keyword evidence="15" id="KW-1185">Reference proteome</keyword>
<dbReference type="InterPro" id="IPR024072">
    <property type="entry name" value="DHFR-like_dom_sf"/>
</dbReference>
<dbReference type="PANTHER" id="PTHR38011:SF7">
    <property type="entry name" value="2,5-DIAMINO-6-RIBOSYLAMINO-4(3H)-PYRIMIDINONE 5'-PHOSPHATE REDUCTASE"/>
    <property type="match status" value="1"/>
</dbReference>
<sequence>MAFSATDHAMMARALRLAERGAYTTKPNPMVGCVLAHADEVVGEGWHQRAGEPHAEVFALQAAGDRARGATAYVSLEPCAHTGKTGPCADALIAAGVARVVAAMRDPFPQVDGAGFDRLRAAGIAVESGLMETQARAINRGFLSRIERGRPWLRVKLATSLDGRSALANGESKWISGEASRQDVQKWRARAGAIVTGAGTVLADDPSLTVRLGDGTAASQGDFVAPLRVVLDPGLATVARGRVREGDAPTLYIHAPDAKPPRGISAQLAAVTVREGRFDLDAVLRLLAERGVNEIQLEAGATLAGAFLGAGLVDEVLLYVAPVLLGERARPMFDGLGIDTMAQKLKMAIVESRYIGSDVRLLLRPETE</sequence>
<protein>
    <recommendedName>
        <fullName evidence="12">Riboflavin biosynthesis protein RibD</fullName>
    </recommendedName>
    <domain>
        <recommendedName>
            <fullName evidence="12">Diaminohydroxyphosphoribosylaminopyrimidine deaminase</fullName>
            <shortName evidence="12">DRAP deaminase</shortName>
            <ecNumber evidence="12">3.5.4.26</ecNumber>
        </recommendedName>
        <alternativeName>
            <fullName evidence="12">Riboflavin-specific deaminase</fullName>
        </alternativeName>
    </domain>
    <domain>
        <recommendedName>
            <fullName evidence="12">5-amino-6-(5-phosphoribosylamino)uracil reductase</fullName>
            <ecNumber evidence="12">1.1.1.193</ecNumber>
        </recommendedName>
        <alternativeName>
            <fullName evidence="12">HTP reductase</fullName>
        </alternativeName>
    </domain>
</protein>
<comment type="similarity">
    <text evidence="4 12">In the N-terminal section; belongs to the cytidine and deoxycytidylate deaminase family.</text>
</comment>
<evidence type="ECO:0000256" key="1">
    <source>
        <dbReference type="ARBA" id="ARBA00002151"/>
    </source>
</evidence>
<keyword evidence="10 12" id="KW-0560">Oxidoreductase</keyword>
<evidence type="ECO:0000256" key="7">
    <source>
        <dbReference type="ARBA" id="ARBA00022723"/>
    </source>
</evidence>
<keyword evidence="12 14" id="KW-0378">Hydrolase</keyword>
<dbReference type="NCBIfam" id="TIGR00326">
    <property type="entry name" value="eubact_ribD"/>
    <property type="match status" value="1"/>
</dbReference>
<dbReference type="PIRSF" id="PIRSF006769">
    <property type="entry name" value="RibD"/>
    <property type="match status" value="1"/>
</dbReference>
<dbReference type="GO" id="GO:0008703">
    <property type="term" value="F:5-amino-6-(5-phosphoribosylamino)uracil reductase activity"/>
    <property type="evidence" value="ECO:0007669"/>
    <property type="project" value="UniProtKB-EC"/>
</dbReference>
<dbReference type="InterPro" id="IPR016192">
    <property type="entry name" value="APOBEC/CMP_deaminase_Zn-bd"/>
</dbReference>
<keyword evidence="11" id="KW-0511">Multifunctional enzyme</keyword>
<comment type="cofactor">
    <cofactor evidence="12">
        <name>Zn(2+)</name>
        <dbReference type="ChEBI" id="CHEBI:29105"/>
    </cofactor>
    <text evidence="12">Binds 1 zinc ion.</text>
</comment>
<dbReference type="Pfam" id="PF00383">
    <property type="entry name" value="dCMP_cyt_deam_1"/>
    <property type="match status" value="1"/>
</dbReference>
<keyword evidence="7 12" id="KW-0479">Metal-binding</keyword>
<dbReference type="InterPro" id="IPR016193">
    <property type="entry name" value="Cytidine_deaminase-like"/>
</dbReference>
<evidence type="ECO:0000256" key="3">
    <source>
        <dbReference type="ARBA" id="ARBA00004910"/>
    </source>
</evidence>
<feature type="domain" description="CMP/dCMP-type deaminase" evidence="13">
    <location>
        <begin position="5"/>
        <end position="127"/>
    </location>
</feature>
<dbReference type="InterPro" id="IPR002734">
    <property type="entry name" value="RibDG_C"/>
</dbReference>
<comment type="similarity">
    <text evidence="5 12">In the C-terminal section; belongs to the HTP reductase family.</text>
</comment>
<evidence type="ECO:0000256" key="10">
    <source>
        <dbReference type="ARBA" id="ARBA00023002"/>
    </source>
</evidence>
<proteinExistence type="inferred from homology"/>
<accession>A0ABV7RS37</accession>
<evidence type="ECO:0000259" key="13">
    <source>
        <dbReference type="PROSITE" id="PS51747"/>
    </source>
</evidence>
<comment type="function">
    <text evidence="1 12">Converts 2,5-diamino-6-(ribosylamino)-4(3h)-pyrimidinone 5'-phosphate into 5-amino-6-(ribosylamino)-2,4(1h,3h)-pyrimidinedione 5'-phosphate.</text>
</comment>
<evidence type="ECO:0000256" key="12">
    <source>
        <dbReference type="PIRNR" id="PIRNR006769"/>
    </source>
</evidence>
<dbReference type="PROSITE" id="PS51747">
    <property type="entry name" value="CYT_DCMP_DEAMINASES_2"/>
    <property type="match status" value="1"/>
</dbReference>
<name>A0ABV7RS37_9GAMM</name>
<comment type="catalytic activity">
    <reaction evidence="12">
        <text>5-amino-6-(5-phospho-D-ribitylamino)uracil + NADP(+) = 5-amino-6-(5-phospho-D-ribosylamino)uracil + NADPH + H(+)</text>
        <dbReference type="Rhea" id="RHEA:17845"/>
        <dbReference type="ChEBI" id="CHEBI:15378"/>
        <dbReference type="ChEBI" id="CHEBI:57783"/>
        <dbReference type="ChEBI" id="CHEBI:58349"/>
        <dbReference type="ChEBI" id="CHEBI:58421"/>
        <dbReference type="ChEBI" id="CHEBI:58453"/>
        <dbReference type="EC" id="1.1.1.193"/>
    </reaction>
</comment>
<evidence type="ECO:0000256" key="11">
    <source>
        <dbReference type="ARBA" id="ARBA00023268"/>
    </source>
</evidence>
<dbReference type="PANTHER" id="PTHR38011">
    <property type="entry name" value="DIHYDROFOLATE REDUCTASE FAMILY PROTEIN (AFU_ORTHOLOGUE AFUA_8G06820)"/>
    <property type="match status" value="1"/>
</dbReference>
<evidence type="ECO:0000256" key="5">
    <source>
        <dbReference type="ARBA" id="ARBA00007417"/>
    </source>
</evidence>
<evidence type="ECO:0000256" key="9">
    <source>
        <dbReference type="ARBA" id="ARBA00022857"/>
    </source>
</evidence>
<dbReference type="InterPro" id="IPR002125">
    <property type="entry name" value="CMP_dCMP_dom"/>
</dbReference>
<dbReference type="EMBL" id="JBHRXK010000004">
    <property type="protein sequence ID" value="MFC3551532.1"/>
    <property type="molecule type" value="Genomic_DNA"/>
</dbReference>
<dbReference type="PROSITE" id="PS00903">
    <property type="entry name" value="CYT_DCMP_DEAMINASES_1"/>
    <property type="match status" value="1"/>
</dbReference>
<dbReference type="InterPro" id="IPR011549">
    <property type="entry name" value="RibD_C"/>
</dbReference>
<dbReference type="NCBIfam" id="TIGR00227">
    <property type="entry name" value="ribD_Cterm"/>
    <property type="match status" value="1"/>
</dbReference>
<dbReference type="RefSeq" id="WP_386759293.1">
    <property type="nucleotide sequence ID" value="NZ_JBHRXK010000004.1"/>
</dbReference>
<dbReference type="SUPFAM" id="SSF53597">
    <property type="entry name" value="Dihydrofolate reductase-like"/>
    <property type="match status" value="1"/>
</dbReference>
<dbReference type="InterPro" id="IPR050765">
    <property type="entry name" value="Riboflavin_Biosynth_HTPR"/>
</dbReference>
<dbReference type="Gene3D" id="3.40.140.10">
    <property type="entry name" value="Cytidine Deaminase, domain 2"/>
    <property type="match status" value="1"/>
</dbReference>
<evidence type="ECO:0000313" key="14">
    <source>
        <dbReference type="EMBL" id="MFC3551532.1"/>
    </source>
</evidence>
<keyword evidence="8 12" id="KW-0862">Zinc</keyword>